<evidence type="ECO:0000259" key="2">
    <source>
        <dbReference type="Pfam" id="PF16227"/>
    </source>
</evidence>
<dbReference type="EMBL" id="JACAGK010000019">
    <property type="protein sequence ID" value="MDM1048238.1"/>
    <property type="molecule type" value="Genomic_DNA"/>
</dbReference>
<feature type="signal peptide" evidence="1">
    <location>
        <begin position="1"/>
        <end position="23"/>
    </location>
</feature>
<comment type="caution">
    <text evidence="3">The sequence shown here is derived from an EMBL/GenBank/DDBJ whole genome shotgun (WGS) entry which is preliminary data.</text>
</comment>
<keyword evidence="1" id="KW-0732">Signal</keyword>
<evidence type="ECO:0000256" key="1">
    <source>
        <dbReference type="SAM" id="SignalP"/>
    </source>
</evidence>
<dbReference type="RefSeq" id="WP_286651103.1">
    <property type="nucleotide sequence ID" value="NZ_JACAGK010000019.1"/>
</dbReference>
<sequence>MNKLFYKISQSLLIIMMMTVAFSCKKDGNPNKLPDADISPSLVAPTDGYIRILAIGNSFSEDAIESHLYELAKESGKTVIIGNLYIGGASLELHKRNIENNGAAYEYRKIGADGARKVFPKVSIQTALMDEHWDYISFQQVSQNSGQLQTIKDALPTVFNMVKEKALNPNVQYIYHQTWAYQQNSTHEGFANYDKDQMKMYEAIVDVSKQVKDVAPINIIIPAGTAIQNARTSLVGDNFTRDGYHLTIPFGRYIAACTWFETLFKKSAVGMAYKPDGLSAFESSIAQNAAHLAVLKPYEVTQMTDFQGGAGGPLTSAVLIDFGNNAASERWNQLSSFLAGTSASLKDSLGSYTGIKATITERFNSVNADGPTTTTTPLNMPANVSKYSYFGNSKADFGGMRIVQSKVELTGLDKDLKYNLSFFGARGNVSDNRETKYICKGLNEVSVALNTSSNSSNIAVAKDVQPDANGKITITITAGENNNNGTGFFYISALRLMSSN</sequence>
<gene>
    <name evidence="3" type="ORF">HX018_08320</name>
</gene>
<reference evidence="3" key="1">
    <citation type="submission" date="2020-06" db="EMBL/GenBank/DDBJ databases">
        <authorList>
            <person name="Dong N."/>
        </authorList>
    </citation>
    <scope>NUCLEOTIDE SEQUENCE</scope>
    <source>
        <strain evidence="3">R1692</strain>
    </source>
</reference>
<feature type="chain" id="PRO_5046941917" evidence="1">
    <location>
        <begin position="24"/>
        <end position="500"/>
    </location>
</feature>
<reference evidence="3" key="2">
    <citation type="journal article" date="2022" name="Sci. Total Environ.">
        <title>Prevalence, transmission, and molecular epidemiology of tet(X)-positive bacteria among humans, animals, and environmental niches in China: An epidemiological, and genomic-based study.</title>
        <authorList>
            <person name="Dong N."/>
            <person name="Zeng Y."/>
            <person name="Cai C."/>
            <person name="Sun C."/>
            <person name="Lu J."/>
            <person name="Liu C."/>
            <person name="Zhou H."/>
            <person name="Sun Q."/>
            <person name="Shu L."/>
            <person name="Wang H."/>
            <person name="Wang Y."/>
            <person name="Wang S."/>
            <person name="Wu C."/>
            <person name="Chan E.W."/>
            <person name="Chen G."/>
            <person name="Shen Z."/>
            <person name="Chen S."/>
            <person name="Zhang R."/>
        </authorList>
    </citation>
    <scope>NUCLEOTIDE SEQUENCE</scope>
    <source>
        <strain evidence="3">R1692</strain>
    </source>
</reference>
<dbReference type="InterPro" id="IPR036514">
    <property type="entry name" value="SGNH_hydro_sf"/>
</dbReference>
<organism evidence="3 4">
    <name type="scientific">Sphingobacterium hotanense</name>
    <dbReference type="NCBI Taxonomy" id="649196"/>
    <lineage>
        <taxon>Bacteria</taxon>
        <taxon>Pseudomonadati</taxon>
        <taxon>Bacteroidota</taxon>
        <taxon>Sphingobacteriia</taxon>
        <taxon>Sphingobacteriales</taxon>
        <taxon>Sphingobacteriaceae</taxon>
        <taxon>Sphingobacterium</taxon>
    </lineage>
</organism>
<feature type="domain" description="DUF4886" evidence="2">
    <location>
        <begin position="51"/>
        <end position="292"/>
    </location>
</feature>
<name>A0ABT7NM03_9SPHI</name>
<dbReference type="Proteomes" id="UP001170954">
    <property type="component" value="Unassembled WGS sequence"/>
</dbReference>
<dbReference type="InterPro" id="IPR032616">
    <property type="entry name" value="DUF4886"/>
</dbReference>
<proteinExistence type="predicted"/>
<dbReference type="PROSITE" id="PS51257">
    <property type="entry name" value="PROKAR_LIPOPROTEIN"/>
    <property type="match status" value="1"/>
</dbReference>
<evidence type="ECO:0000313" key="4">
    <source>
        <dbReference type="Proteomes" id="UP001170954"/>
    </source>
</evidence>
<dbReference type="Gene3D" id="3.40.50.1110">
    <property type="entry name" value="SGNH hydrolase"/>
    <property type="match status" value="1"/>
</dbReference>
<dbReference type="Pfam" id="PF16227">
    <property type="entry name" value="DUF4886"/>
    <property type="match status" value="1"/>
</dbReference>
<evidence type="ECO:0000313" key="3">
    <source>
        <dbReference type="EMBL" id="MDM1048238.1"/>
    </source>
</evidence>
<protein>
    <submittedName>
        <fullName evidence="3">DUF4886 domain-containing protein</fullName>
    </submittedName>
</protein>
<keyword evidence="4" id="KW-1185">Reference proteome</keyword>
<accession>A0ABT7NM03</accession>